<comment type="caution">
    <text evidence="1">The sequence shown here is derived from an EMBL/GenBank/DDBJ whole genome shotgun (WGS) entry which is preliminary data.</text>
</comment>
<protein>
    <submittedName>
        <fullName evidence="1">Uncharacterized protein</fullName>
    </submittedName>
</protein>
<organism evidence="1 2">
    <name type="scientific">Tegillarca granosa</name>
    <name type="common">Malaysian cockle</name>
    <name type="synonym">Anadara granosa</name>
    <dbReference type="NCBI Taxonomy" id="220873"/>
    <lineage>
        <taxon>Eukaryota</taxon>
        <taxon>Metazoa</taxon>
        <taxon>Spiralia</taxon>
        <taxon>Lophotrochozoa</taxon>
        <taxon>Mollusca</taxon>
        <taxon>Bivalvia</taxon>
        <taxon>Autobranchia</taxon>
        <taxon>Pteriomorphia</taxon>
        <taxon>Arcoida</taxon>
        <taxon>Arcoidea</taxon>
        <taxon>Arcidae</taxon>
        <taxon>Tegillarca</taxon>
    </lineage>
</organism>
<evidence type="ECO:0000313" key="1">
    <source>
        <dbReference type="EMBL" id="KAJ8313946.1"/>
    </source>
</evidence>
<reference evidence="1 2" key="1">
    <citation type="submission" date="2022-12" db="EMBL/GenBank/DDBJ databases">
        <title>Chromosome-level genome of Tegillarca granosa.</title>
        <authorList>
            <person name="Kim J."/>
        </authorList>
    </citation>
    <scope>NUCLEOTIDE SEQUENCE [LARGE SCALE GENOMIC DNA]</scope>
    <source>
        <strain evidence="1">Teg-2019</strain>
        <tissue evidence="1">Adductor muscle</tissue>
    </source>
</reference>
<dbReference type="Proteomes" id="UP001217089">
    <property type="component" value="Unassembled WGS sequence"/>
</dbReference>
<evidence type="ECO:0000313" key="2">
    <source>
        <dbReference type="Proteomes" id="UP001217089"/>
    </source>
</evidence>
<dbReference type="EMBL" id="JARBDR010000342">
    <property type="protein sequence ID" value="KAJ8313946.1"/>
    <property type="molecule type" value="Genomic_DNA"/>
</dbReference>
<gene>
    <name evidence="1" type="ORF">KUTeg_008507</name>
</gene>
<proteinExistence type="predicted"/>
<accession>A0ABQ9FCK3</accession>
<keyword evidence="2" id="KW-1185">Reference proteome</keyword>
<name>A0ABQ9FCK3_TEGGR</name>
<sequence length="286" mass="33058">MPVRRGHVAPPNIFIDTIIRKFDGQRSTLMGVYANKEISYNILNGYQSEPSLTSEISLIMMISYVYNYAKFIYIHGILFFEPAHDKRSMFLYLLLPGDLAAEDENLVSLNKQLIRIRIEIGSWSFSINSQVGPERFANETLKVVTRMVLLFKKWGTDKVKETDKVWVSVLGMLETEKVLVFGIKKETDKVWVSVLGMLETDKVWVFGVKNIGKRLSMVLVLGMLETDKLWVFGIKKETDKVWFSVLETLEMDKVWVLLLGALEQDKDWVLVLRMLETNKQLDFAFN</sequence>